<proteinExistence type="predicted"/>
<protein>
    <recommendedName>
        <fullName evidence="3">GIY-YIG domain-containing protein</fullName>
    </recommendedName>
</protein>
<gene>
    <name evidence="1" type="ORF">GGE12_004400</name>
</gene>
<reference evidence="1 2" key="1">
    <citation type="submission" date="2020-08" db="EMBL/GenBank/DDBJ databases">
        <title>Genomic Encyclopedia of Type Strains, Phase IV (KMG-V): Genome sequencing to study the core and pangenomes of soil and plant-associated prokaryotes.</title>
        <authorList>
            <person name="Whitman W."/>
        </authorList>
    </citation>
    <scope>NUCLEOTIDE SEQUENCE [LARGE SCALE GENOMIC DNA]</scope>
    <source>
        <strain evidence="1 2">SEMIA 402</strain>
    </source>
</reference>
<evidence type="ECO:0000313" key="2">
    <source>
        <dbReference type="Proteomes" id="UP000533641"/>
    </source>
</evidence>
<dbReference type="EMBL" id="JACIGM010000009">
    <property type="protein sequence ID" value="MBB4276603.1"/>
    <property type="molecule type" value="Genomic_DNA"/>
</dbReference>
<evidence type="ECO:0008006" key="3">
    <source>
        <dbReference type="Google" id="ProtNLM"/>
    </source>
</evidence>
<organism evidence="1 2">
    <name type="scientific">Rhizobium mongolense</name>
    <dbReference type="NCBI Taxonomy" id="57676"/>
    <lineage>
        <taxon>Bacteria</taxon>
        <taxon>Pseudomonadati</taxon>
        <taxon>Pseudomonadota</taxon>
        <taxon>Alphaproteobacteria</taxon>
        <taxon>Hyphomicrobiales</taxon>
        <taxon>Rhizobiaceae</taxon>
        <taxon>Rhizobium/Agrobacterium group</taxon>
        <taxon>Rhizobium</taxon>
    </lineage>
</organism>
<dbReference type="AlphaFoldDB" id="A0A7W6RRI5"/>
<dbReference type="Proteomes" id="UP000533641">
    <property type="component" value="Unassembled WGS sequence"/>
</dbReference>
<accession>A0A7W6RRI5</accession>
<comment type="caution">
    <text evidence="1">The sequence shown here is derived from an EMBL/GenBank/DDBJ whole genome shotgun (WGS) entry which is preliminary data.</text>
</comment>
<evidence type="ECO:0000313" key="1">
    <source>
        <dbReference type="EMBL" id="MBB4276603.1"/>
    </source>
</evidence>
<sequence>MANQGSNGISWLDPLPIGDYYLAPTGPGIYVIGKARDASKAIVASSDYDEYLFNWPDNLHGLYVGISESNGRGIRGRLSSHARGRGNKDVASRLQNREKLWFIASPGIDGVDFENLFLVLINRSAMFTSNRRDEMKRYSARLNRRIEEQMRAEGKAIINFTEILDDYYRS</sequence>
<name>A0A7W6RRI5_9HYPH</name>
<dbReference type="RefSeq" id="WP_183927346.1">
    <property type="nucleotide sequence ID" value="NZ_JACIGM010000009.1"/>
</dbReference>